<evidence type="ECO:0000256" key="2">
    <source>
        <dbReference type="ARBA" id="ARBA00022475"/>
    </source>
</evidence>
<evidence type="ECO:0000256" key="5">
    <source>
        <dbReference type="ARBA" id="ARBA00023136"/>
    </source>
</evidence>
<name>A0A1M5LUP1_9FLAO</name>
<keyword evidence="5 7" id="KW-0472">Membrane</keyword>
<dbReference type="EMBL" id="FQWL01000003">
    <property type="protein sequence ID" value="SHG68842.1"/>
    <property type="molecule type" value="Genomic_DNA"/>
</dbReference>
<evidence type="ECO:0000259" key="9">
    <source>
        <dbReference type="Pfam" id="PF12704"/>
    </source>
</evidence>
<dbReference type="InterPro" id="IPR025857">
    <property type="entry name" value="MacB_PCD"/>
</dbReference>
<gene>
    <name evidence="10" type="ORF">SAMN04488116_2103</name>
</gene>
<dbReference type="InterPro" id="IPR003838">
    <property type="entry name" value="ABC3_permease_C"/>
</dbReference>
<sequence length="432" mass="47797">MKLGYLAFKNLVSKPLNLLLSLMLLSLSVSLVTFVLQLSQQLGGQLSKNIAPFDMVIGAKGSPLQLVLSSVLHVDAPTGNINLKDAAVLKKHPFVQTAIPVSYGDNYKGYRILGTEANYLDHYNAELLEGMLFEKPFEVVAGHHVAHLLNLNIGDTFVSSHGLASGGTEVHDEHLFTIKGILKPSGTVVDQLLVTNLESIWLAHDHEEHSEEEEHIDKEDHAKESGNHQEHDHHGEDHDHEEAHLGDEHHEEKEITSLLVKFKSPLGMVQLPRFINENTSMQAALPGFEVQRLMRLLGSGVQTINGIALAILLVSGLSIFISLLKTIRERKQELALLRTYGLRTGQLLGLALLEGLFLALIGFVLGWLLGRLGIWVVSRYMQNEYGYGLQINAPEQFEFYLLGLILVLTTIATMLASRSIFKLNVAKTLSDV</sequence>
<keyword evidence="11" id="KW-1185">Reference proteome</keyword>
<dbReference type="GO" id="GO:0005886">
    <property type="term" value="C:plasma membrane"/>
    <property type="evidence" value="ECO:0007669"/>
    <property type="project" value="UniProtKB-SubCell"/>
</dbReference>
<feature type="domain" description="ABC3 transporter permease C-terminal" evidence="8">
    <location>
        <begin position="307"/>
        <end position="424"/>
    </location>
</feature>
<organism evidence="10 11">
    <name type="scientific">Flagellimonas flava</name>
    <dbReference type="NCBI Taxonomy" id="570519"/>
    <lineage>
        <taxon>Bacteria</taxon>
        <taxon>Pseudomonadati</taxon>
        <taxon>Bacteroidota</taxon>
        <taxon>Flavobacteriia</taxon>
        <taxon>Flavobacteriales</taxon>
        <taxon>Flavobacteriaceae</taxon>
        <taxon>Flagellimonas</taxon>
    </lineage>
</organism>
<keyword evidence="2" id="KW-1003">Cell membrane</keyword>
<dbReference type="PANTHER" id="PTHR43738">
    <property type="entry name" value="ABC TRANSPORTER, MEMBRANE PROTEIN"/>
    <property type="match status" value="1"/>
</dbReference>
<proteinExistence type="predicted"/>
<feature type="compositionally biased region" description="Basic and acidic residues" evidence="6">
    <location>
        <begin position="215"/>
        <end position="250"/>
    </location>
</feature>
<evidence type="ECO:0000313" key="10">
    <source>
        <dbReference type="EMBL" id="SHG68842.1"/>
    </source>
</evidence>
<evidence type="ECO:0000313" key="11">
    <source>
        <dbReference type="Proteomes" id="UP000184532"/>
    </source>
</evidence>
<evidence type="ECO:0000256" key="1">
    <source>
        <dbReference type="ARBA" id="ARBA00004651"/>
    </source>
</evidence>
<keyword evidence="4 7" id="KW-1133">Transmembrane helix</keyword>
<feature type="region of interest" description="Disordered" evidence="6">
    <location>
        <begin position="206"/>
        <end position="250"/>
    </location>
</feature>
<evidence type="ECO:0000256" key="7">
    <source>
        <dbReference type="SAM" id="Phobius"/>
    </source>
</evidence>
<accession>A0A1M5LUP1</accession>
<evidence type="ECO:0000256" key="6">
    <source>
        <dbReference type="SAM" id="MobiDB-lite"/>
    </source>
</evidence>
<dbReference type="STRING" id="570519.SAMN04488116_2103"/>
<feature type="transmembrane region" description="Helical" evidence="7">
    <location>
        <begin position="397"/>
        <end position="417"/>
    </location>
</feature>
<dbReference type="Proteomes" id="UP000184532">
    <property type="component" value="Unassembled WGS sequence"/>
</dbReference>
<dbReference type="Pfam" id="PF02687">
    <property type="entry name" value="FtsX"/>
    <property type="match status" value="1"/>
</dbReference>
<dbReference type="AlphaFoldDB" id="A0A1M5LUP1"/>
<comment type="subcellular location">
    <subcellularLocation>
        <location evidence="1">Cell membrane</location>
        <topology evidence="1">Multi-pass membrane protein</topology>
    </subcellularLocation>
</comment>
<dbReference type="Pfam" id="PF12704">
    <property type="entry name" value="MacB_PCD"/>
    <property type="match status" value="1"/>
</dbReference>
<dbReference type="InterPro" id="IPR051125">
    <property type="entry name" value="ABC-4/HrtB_transporter"/>
</dbReference>
<evidence type="ECO:0000256" key="4">
    <source>
        <dbReference type="ARBA" id="ARBA00022989"/>
    </source>
</evidence>
<evidence type="ECO:0000259" key="8">
    <source>
        <dbReference type="Pfam" id="PF02687"/>
    </source>
</evidence>
<feature type="domain" description="MacB-like periplasmic core" evidence="9">
    <location>
        <begin position="19"/>
        <end position="188"/>
    </location>
</feature>
<evidence type="ECO:0000256" key="3">
    <source>
        <dbReference type="ARBA" id="ARBA00022692"/>
    </source>
</evidence>
<protein>
    <submittedName>
        <fullName evidence="10">Putative ABC transport system permease protein</fullName>
    </submittedName>
</protein>
<dbReference type="OrthoDB" id="9784014at2"/>
<reference evidence="11" key="1">
    <citation type="submission" date="2016-11" db="EMBL/GenBank/DDBJ databases">
        <authorList>
            <person name="Varghese N."/>
            <person name="Submissions S."/>
        </authorList>
    </citation>
    <scope>NUCLEOTIDE SEQUENCE [LARGE SCALE GENOMIC DNA]</scope>
    <source>
        <strain evidence="11">DSM 22638</strain>
    </source>
</reference>
<feature type="transmembrane region" description="Helical" evidence="7">
    <location>
        <begin position="307"/>
        <end position="327"/>
    </location>
</feature>
<keyword evidence="3 7" id="KW-0812">Transmembrane</keyword>
<feature type="transmembrane region" description="Helical" evidence="7">
    <location>
        <begin position="347"/>
        <end position="377"/>
    </location>
</feature>
<dbReference type="PANTHER" id="PTHR43738:SF2">
    <property type="entry name" value="ABC TRANSPORTER PERMEASE"/>
    <property type="match status" value="1"/>
</dbReference>
<dbReference type="RefSeq" id="WP_073179246.1">
    <property type="nucleotide sequence ID" value="NZ_FQWL01000003.1"/>
</dbReference>